<gene>
    <name evidence="1" type="ORF">Back11_50960</name>
</gene>
<dbReference type="AlphaFoldDB" id="A0A3G9JCR1"/>
<dbReference type="EMBL" id="AP019308">
    <property type="protein sequence ID" value="BBH23751.1"/>
    <property type="molecule type" value="Genomic_DNA"/>
</dbReference>
<protein>
    <submittedName>
        <fullName evidence="1">Uncharacterized protein</fullName>
    </submittedName>
</protein>
<proteinExistence type="predicted"/>
<keyword evidence="2" id="KW-1185">Reference proteome</keyword>
<dbReference type="Proteomes" id="UP000275368">
    <property type="component" value="Chromosome"/>
</dbReference>
<dbReference type="KEGG" id="pbk:Back11_50960"/>
<dbReference type="CDD" id="cd21631">
    <property type="entry name" value="RHH_CopG_NikR-like"/>
    <property type="match status" value="1"/>
</dbReference>
<accession>A0A3G9JCR1</accession>
<reference evidence="1 2" key="1">
    <citation type="submission" date="2018-11" db="EMBL/GenBank/DDBJ databases">
        <title>Complete genome sequence of Paenibacillus baekrokdamisoli strain KCTC 33723.</title>
        <authorList>
            <person name="Kang S.W."/>
            <person name="Lee K.C."/>
            <person name="Kim K.K."/>
            <person name="Kim J.S."/>
            <person name="Kim D.S."/>
            <person name="Ko S.H."/>
            <person name="Yang S.H."/>
            <person name="Lee J.S."/>
        </authorList>
    </citation>
    <scope>NUCLEOTIDE SEQUENCE [LARGE SCALE GENOMIC DNA]</scope>
    <source>
        <strain evidence="1 2">KCTC 33723</strain>
    </source>
</reference>
<name>A0A3G9JCR1_9BACL</name>
<dbReference type="RefSeq" id="WP_232016013.1">
    <property type="nucleotide sequence ID" value="NZ_AP019308.1"/>
</dbReference>
<evidence type="ECO:0000313" key="1">
    <source>
        <dbReference type="EMBL" id="BBH23751.1"/>
    </source>
</evidence>
<organism evidence="1 2">
    <name type="scientific">Paenibacillus baekrokdamisoli</name>
    <dbReference type="NCBI Taxonomy" id="1712516"/>
    <lineage>
        <taxon>Bacteria</taxon>
        <taxon>Bacillati</taxon>
        <taxon>Bacillota</taxon>
        <taxon>Bacilli</taxon>
        <taxon>Bacillales</taxon>
        <taxon>Paenibacillaceae</taxon>
        <taxon>Paenibacillus</taxon>
    </lineage>
</organism>
<evidence type="ECO:0000313" key="2">
    <source>
        <dbReference type="Proteomes" id="UP000275368"/>
    </source>
</evidence>
<sequence length="93" mass="10400">MKDKLKNKPINLSVPHDEGQLRMMFTSGGAREGAGRKGIGQTRKVSLTLPESTWLAIENQSTQRGCSRSEVLRDIIEIYMNHTEGQAETRAKD</sequence>